<evidence type="ECO:0000313" key="4">
    <source>
        <dbReference type="Proteomes" id="UP000184268"/>
    </source>
</evidence>
<keyword evidence="2" id="KW-0732">Signal</keyword>
<sequence>MNSQRLPALYAGMLALLLSAAALANGPQQSGERRGPPQEAVEACADKQVEDTCEFSGRRGESVTGSCAASEQQSDAPLACKPDSAPEGGRQR</sequence>
<reference evidence="3 4" key="1">
    <citation type="submission" date="2016-11" db="EMBL/GenBank/DDBJ databases">
        <authorList>
            <person name="Jaros S."/>
            <person name="Januszkiewicz K."/>
            <person name="Wedrychowicz H."/>
        </authorList>
    </citation>
    <scope>NUCLEOTIDE SEQUENCE [LARGE SCALE GENOMIC DNA]</scope>
    <source>
        <strain evidence="3 4">DSM 16917</strain>
    </source>
</reference>
<keyword evidence="4" id="KW-1185">Reference proteome</keyword>
<dbReference type="OrthoDB" id="5704257at2"/>
<accession>A0A1M5NSF9</accession>
<dbReference type="STRING" id="299255.SAMN02745129_1162"/>
<evidence type="ECO:0000313" key="3">
    <source>
        <dbReference type="EMBL" id="SHG92407.1"/>
    </source>
</evidence>
<proteinExistence type="predicted"/>
<feature type="compositionally biased region" description="Polar residues" evidence="1">
    <location>
        <begin position="63"/>
        <end position="75"/>
    </location>
</feature>
<evidence type="ECO:0000256" key="2">
    <source>
        <dbReference type="SAM" id="SignalP"/>
    </source>
</evidence>
<feature type="region of interest" description="Disordered" evidence="1">
    <location>
        <begin position="24"/>
        <end position="43"/>
    </location>
</feature>
<evidence type="ECO:0000256" key="1">
    <source>
        <dbReference type="SAM" id="MobiDB-lite"/>
    </source>
</evidence>
<gene>
    <name evidence="3" type="ORF">SAMN02745129_1162</name>
</gene>
<dbReference type="Proteomes" id="UP000184268">
    <property type="component" value="Unassembled WGS sequence"/>
</dbReference>
<dbReference type="EMBL" id="FQXG01000001">
    <property type="protein sequence ID" value="SHG92407.1"/>
    <property type="molecule type" value="Genomic_DNA"/>
</dbReference>
<dbReference type="RefSeq" id="WP_143165509.1">
    <property type="nucleotide sequence ID" value="NZ_FQXG01000001.1"/>
</dbReference>
<feature type="chain" id="PRO_5012951584" evidence="2">
    <location>
        <begin position="25"/>
        <end position="92"/>
    </location>
</feature>
<dbReference type="AlphaFoldDB" id="A0A1M5NSF9"/>
<feature type="region of interest" description="Disordered" evidence="1">
    <location>
        <begin position="55"/>
        <end position="92"/>
    </location>
</feature>
<feature type="signal peptide" evidence="2">
    <location>
        <begin position="1"/>
        <end position="24"/>
    </location>
</feature>
<protein>
    <submittedName>
        <fullName evidence="3">Uncharacterized protein</fullName>
    </submittedName>
</protein>
<name>A0A1M5NSF9_9GAMM</name>
<organism evidence="3 4">
    <name type="scientific">Ferrimonas marina</name>
    <dbReference type="NCBI Taxonomy" id="299255"/>
    <lineage>
        <taxon>Bacteria</taxon>
        <taxon>Pseudomonadati</taxon>
        <taxon>Pseudomonadota</taxon>
        <taxon>Gammaproteobacteria</taxon>
        <taxon>Alteromonadales</taxon>
        <taxon>Ferrimonadaceae</taxon>
        <taxon>Ferrimonas</taxon>
    </lineage>
</organism>